<evidence type="ECO:0000313" key="2">
    <source>
        <dbReference type="Proteomes" id="UP001292094"/>
    </source>
</evidence>
<organism evidence="1 2">
    <name type="scientific">Petrolisthes manimaculis</name>
    <dbReference type="NCBI Taxonomy" id="1843537"/>
    <lineage>
        <taxon>Eukaryota</taxon>
        <taxon>Metazoa</taxon>
        <taxon>Ecdysozoa</taxon>
        <taxon>Arthropoda</taxon>
        <taxon>Crustacea</taxon>
        <taxon>Multicrustacea</taxon>
        <taxon>Malacostraca</taxon>
        <taxon>Eumalacostraca</taxon>
        <taxon>Eucarida</taxon>
        <taxon>Decapoda</taxon>
        <taxon>Pleocyemata</taxon>
        <taxon>Anomura</taxon>
        <taxon>Galatheoidea</taxon>
        <taxon>Porcellanidae</taxon>
        <taxon>Petrolisthes</taxon>
    </lineage>
</organism>
<evidence type="ECO:0000313" key="1">
    <source>
        <dbReference type="EMBL" id="KAK4325147.1"/>
    </source>
</evidence>
<keyword evidence="2" id="KW-1185">Reference proteome</keyword>
<gene>
    <name evidence="1" type="ORF">Pmani_004301</name>
</gene>
<dbReference type="Proteomes" id="UP001292094">
    <property type="component" value="Unassembled WGS sequence"/>
</dbReference>
<sequence length="105" mass="12323">MVPLERGRVEGESYRSLSCLFRISHNLISSIIPTVCMAIYQIRKILKIEGFIRVKCTSMHMLQWKTCIQLEEDTQNEAKQVRELLKGYFNNEGQVHWQAQMAQLH</sequence>
<dbReference type="EMBL" id="JAWZYT010000298">
    <property type="protein sequence ID" value="KAK4325147.1"/>
    <property type="molecule type" value="Genomic_DNA"/>
</dbReference>
<protein>
    <submittedName>
        <fullName evidence="1">Uncharacterized protein</fullName>
    </submittedName>
</protein>
<name>A0AAE1QH01_9EUCA</name>
<reference evidence="1" key="1">
    <citation type="submission" date="2023-11" db="EMBL/GenBank/DDBJ databases">
        <title>Genome assemblies of two species of porcelain crab, Petrolisthes cinctipes and Petrolisthes manimaculis (Anomura: Porcellanidae).</title>
        <authorList>
            <person name="Angst P."/>
        </authorList>
    </citation>
    <scope>NUCLEOTIDE SEQUENCE</scope>
    <source>
        <strain evidence="1">PB745_02</strain>
        <tissue evidence="1">Gill</tissue>
    </source>
</reference>
<comment type="caution">
    <text evidence="1">The sequence shown here is derived from an EMBL/GenBank/DDBJ whole genome shotgun (WGS) entry which is preliminary data.</text>
</comment>
<proteinExistence type="predicted"/>
<accession>A0AAE1QH01</accession>
<dbReference type="AlphaFoldDB" id="A0AAE1QH01"/>